<name>A0AAN8IY13_TRICO</name>
<keyword evidence="1" id="KW-0175">Coiled coil</keyword>
<feature type="coiled-coil region" evidence="1">
    <location>
        <begin position="8"/>
        <end position="214"/>
    </location>
</feature>
<dbReference type="AlphaFoldDB" id="A0AAN8IY13"/>
<proteinExistence type="predicted"/>
<keyword evidence="3" id="KW-1185">Reference proteome</keyword>
<dbReference type="Proteomes" id="UP001331761">
    <property type="component" value="Unassembled WGS sequence"/>
</dbReference>
<organism evidence="2 3">
    <name type="scientific">Trichostrongylus colubriformis</name>
    <name type="common">Black scour worm</name>
    <dbReference type="NCBI Taxonomy" id="6319"/>
    <lineage>
        <taxon>Eukaryota</taxon>
        <taxon>Metazoa</taxon>
        <taxon>Ecdysozoa</taxon>
        <taxon>Nematoda</taxon>
        <taxon>Chromadorea</taxon>
        <taxon>Rhabditida</taxon>
        <taxon>Rhabditina</taxon>
        <taxon>Rhabditomorpha</taxon>
        <taxon>Strongyloidea</taxon>
        <taxon>Trichostrongylidae</taxon>
        <taxon>Trichostrongylus</taxon>
    </lineage>
</organism>
<comment type="caution">
    <text evidence="2">The sequence shown here is derived from an EMBL/GenBank/DDBJ whole genome shotgun (WGS) entry which is preliminary data.</text>
</comment>
<evidence type="ECO:0000256" key="1">
    <source>
        <dbReference type="SAM" id="Coils"/>
    </source>
</evidence>
<evidence type="ECO:0000313" key="2">
    <source>
        <dbReference type="EMBL" id="KAK5968824.1"/>
    </source>
</evidence>
<feature type="non-terminal residue" evidence="2">
    <location>
        <position position="214"/>
    </location>
</feature>
<accession>A0AAN8IY13</accession>
<dbReference type="EMBL" id="WIXE01020962">
    <property type="protein sequence ID" value="KAK5968824.1"/>
    <property type="molecule type" value="Genomic_DNA"/>
</dbReference>
<reference evidence="2 3" key="1">
    <citation type="submission" date="2019-10" db="EMBL/GenBank/DDBJ databases">
        <title>Assembly and Annotation for the nematode Trichostrongylus colubriformis.</title>
        <authorList>
            <person name="Martin J."/>
        </authorList>
    </citation>
    <scope>NUCLEOTIDE SEQUENCE [LARGE SCALE GENOMIC DNA]</scope>
    <source>
        <strain evidence="2">G859</strain>
        <tissue evidence="2">Whole worm</tissue>
    </source>
</reference>
<protein>
    <submittedName>
        <fullName evidence="2">Uncharacterized protein</fullName>
    </submittedName>
</protein>
<sequence>MVKNQEHNEELLLTVKQLQTSLENEKNENASLLAKNNELDLSYGEALRSISKLEKELEESQKKAEVLAQTVENQKEQLAEEQSKHEAIRGKYEDEVLLLQSVENALADAKIELDVVQKKSEYRQAELESLVEQLETEKRNLISDQEAKEQEIRRLVSSNERLQEDLNSKSVELEQFHERMAKFESQIADERRKLESLEVERQGAVEECALLRVQ</sequence>
<evidence type="ECO:0000313" key="3">
    <source>
        <dbReference type="Proteomes" id="UP001331761"/>
    </source>
</evidence>
<gene>
    <name evidence="2" type="ORF">GCK32_016025</name>
</gene>